<dbReference type="GO" id="GO:0051536">
    <property type="term" value="F:iron-sulfur cluster binding"/>
    <property type="evidence" value="ECO:0007669"/>
    <property type="project" value="UniProtKB-KW"/>
</dbReference>
<comment type="similarity">
    <text evidence="3">In the N-terminal section; belongs to the NADH:flavin oxidoreductase/NADH oxidase family.</text>
</comment>
<dbReference type="InterPro" id="IPR036188">
    <property type="entry name" value="FAD/NAD-bd_sf"/>
</dbReference>
<dbReference type="PRINTS" id="PR00469">
    <property type="entry name" value="PNDRDTASEII"/>
</dbReference>
<keyword evidence="9" id="KW-0411">Iron-sulfur</keyword>
<dbReference type="EMBL" id="FQXR01000002">
    <property type="protein sequence ID" value="SHH47602.1"/>
    <property type="molecule type" value="Genomic_DNA"/>
</dbReference>
<sequence length="648" mass="71013">MMEYNYLFKKGQIGRLTLKNRIVMPAMGTSLASSTGEASDRMIKYYEERAKGGCGLIITEITRIDDETGVGTPNQLCATNANQIPRLERLARAVHKYDTKIFLQLHHPGRQSHSRLIEGRQIAAPSAITCKTIGEMPREMTTEEVEGLVKKFVAGAKIAQIAGIDGVELHGAHGYLIGQFMSPLTNKRTDKYGGSFVNRMRFVTEIILGIRHICGPNFPISVRIDGDEFVEGGISQEEAIKMARYLESIGVDSINVSSGTYESAVTIIEPVSYPEGWKKHLAEGIKKSVKIPVIACNNVKTPEVAEKLLAEGSCDFIALGRAQLADPEFGKKAMEGREKEIRPCISCLHCIEQVMNAKTVECAVNPRLGYEGEYAHYEKDGDGRVVAVIGGGPAGMEAARVLAVRGFKVVLFEKKGHLGGSVYLGSIPPCKDKLKALVNNMEYQIRQLGVDIRLNCAPTIEDLKALNPYAVFVAMGGNAIVPEMPGIHGENVVIATDVLDKKMDIRGKKIVVAGSGMTGLETAEYLAEKGNEVEVIEMQKNIGPGVHAPVLYDVTTRLKKYGVKMYTRRQLVAVEEGKIHLLNTYDNTKMTMDADCVVLSLGVRPQVNEFVGDVEKNFKNVRILGDSQRPGKVYDAVQTGFDKAYTLE</sequence>
<evidence type="ECO:0000256" key="2">
    <source>
        <dbReference type="ARBA" id="ARBA00001966"/>
    </source>
</evidence>
<feature type="domain" description="FAD/NAD(P)-binding" evidence="11">
    <location>
        <begin position="386"/>
        <end position="610"/>
    </location>
</feature>
<evidence type="ECO:0000256" key="8">
    <source>
        <dbReference type="ARBA" id="ARBA00023004"/>
    </source>
</evidence>
<keyword evidence="7" id="KW-0560">Oxidoreductase</keyword>
<comment type="cofactor">
    <cofactor evidence="1">
        <name>FMN</name>
        <dbReference type="ChEBI" id="CHEBI:58210"/>
    </cofactor>
</comment>
<dbReference type="InterPro" id="IPR013785">
    <property type="entry name" value="Aldolase_TIM"/>
</dbReference>
<evidence type="ECO:0000256" key="4">
    <source>
        <dbReference type="ARBA" id="ARBA00022630"/>
    </source>
</evidence>
<dbReference type="Proteomes" id="UP000184389">
    <property type="component" value="Unassembled WGS sequence"/>
</dbReference>
<comment type="cofactor">
    <cofactor evidence="2">
        <name>[4Fe-4S] cluster</name>
        <dbReference type="ChEBI" id="CHEBI:49883"/>
    </cofactor>
</comment>
<dbReference type="Pfam" id="PF00724">
    <property type="entry name" value="Oxidored_FMN"/>
    <property type="match status" value="1"/>
</dbReference>
<dbReference type="SUPFAM" id="SSF51395">
    <property type="entry name" value="FMN-linked oxidoreductases"/>
    <property type="match status" value="1"/>
</dbReference>
<keyword evidence="4" id="KW-0285">Flavoprotein</keyword>
<evidence type="ECO:0000256" key="5">
    <source>
        <dbReference type="ARBA" id="ARBA00022643"/>
    </source>
</evidence>
<keyword evidence="6" id="KW-0479">Metal-binding</keyword>
<dbReference type="GO" id="GO:0046872">
    <property type="term" value="F:metal ion binding"/>
    <property type="evidence" value="ECO:0007669"/>
    <property type="project" value="UniProtKB-KW"/>
</dbReference>
<dbReference type="InterPro" id="IPR001155">
    <property type="entry name" value="OxRdtase_FMN_N"/>
</dbReference>
<dbReference type="Pfam" id="PF07992">
    <property type="entry name" value="Pyr_redox_2"/>
    <property type="match status" value="1"/>
</dbReference>
<dbReference type="GO" id="GO:0010181">
    <property type="term" value="F:FMN binding"/>
    <property type="evidence" value="ECO:0007669"/>
    <property type="project" value="InterPro"/>
</dbReference>
<dbReference type="AlphaFoldDB" id="A0A1M5TA46"/>
<reference evidence="12 13" key="1">
    <citation type="submission" date="2016-11" db="EMBL/GenBank/DDBJ databases">
        <authorList>
            <person name="Jaros S."/>
            <person name="Januszkiewicz K."/>
            <person name="Wedrychowicz H."/>
        </authorList>
    </citation>
    <scope>NUCLEOTIDE SEQUENCE [LARGE SCALE GENOMIC DNA]</scope>
    <source>
        <strain evidence="12 13">DSM 13106</strain>
    </source>
</reference>
<evidence type="ECO:0000256" key="3">
    <source>
        <dbReference type="ARBA" id="ARBA00011048"/>
    </source>
</evidence>
<dbReference type="Gene3D" id="3.50.50.60">
    <property type="entry name" value="FAD/NAD(P)-binding domain"/>
    <property type="match status" value="1"/>
</dbReference>
<dbReference type="Gene3D" id="3.40.50.720">
    <property type="entry name" value="NAD(P)-binding Rossmann-like Domain"/>
    <property type="match status" value="1"/>
</dbReference>
<dbReference type="PRINTS" id="PR00368">
    <property type="entry name" value="FADPNR"/>
</dbReference>
<evidence type="ECO:0000256" key="9">
    <source>
        <dbReference type="ARBA" id="ARBA00023014"/>
    </source>
</evidence>
<dbReference type="SUPFAM" id="SSF51905">
    <property type="entry name" value="FAD/NAD(P)-binding domain"/>
    <property type="match status" value="1"/>
</dbReference>
<evidence type="ECO:0000259" key="11">
    <source>
        <dbReference type="Pfam" id="PF07992"/>
    </source>
</evidence>
<dbReference type="OrthoDB" id="9802028at2"/>
<dbReference type="STRING" id="1123281.SAMN02745180_00414"/>
<dbReference type="InterPro" id="IPR023753">
    <property type="entry name" value="FAD/NAD-binding_dom"/>
</dbReference>
<evidence type="ECO:0000313" key="13">
    <source>
        <dbReference type="Proteomes" id="UP000184389"/>
    </source>
</evidence>
<feature type="domain" description="NADH:flavin oxidoreductase/NADH oxidase N-terminal" evidence="10">
    <location>
        <begin position="7"/>
        <end position="340"/>
    </location>
</feature>
<evidence type="ECO:0000256" key="6">
    <source>
        <dbReference type="ARBA" id="ARBA00022723"/>
    </source>
</evidence>
<dbReference type="PANTHER" id="PTHR42917:SF2">
    <property type="entry name" value="2,4-DIENOYL-COA REDUCTASE [(2E)-ENOYL-COA-PRODUCING]"/>
    <property type="match status" value="1"/>
</dbReference>
<protein>
    <submittedName>
        <fullName evidence="12">2,4-dienoyl-CoA reductase</fullName>
    </submittedName>
</protein>
<dbReference type="Gene3D" id="3.20.20.70">
    <property type="entry name" value="Aldolase class I"/>
    <property type="match status" value="1"/>
</dbReference>
<keyword evidence="13" id="KW-1185">Reference proteome</keyword>
<dbReference type="PANTHER" id="PTHR42917">
    <property type="entry name" value="2,4-DIENOYL-COA REDUCTASE"/>
    <property type="match status" value="1"/>
</dbReference>
<accession>A0A1M5TA46</accession>
<organism evidence="12 13">
    <name type="scientific">Sporanaerobacter acetigenes DSM 13106</name>
    <dbReference type="NCBI Taxonomy" id="1123281"/>
    <lineage>
        <taxon>Bacteria</taxon>
        <taxon>Bacillati</taxon>
        <taxon>Bacillota</taxon>
        <taxon>Tissierellia</taxon>
        <taxon>Tissierellales</taxon>
        <taxon>Sporanaerobacteraceae</taxon>
        <taxon>Sporanaerobacter</taxon>
    </lineage>
</organism>
<evidence type="ECO:0000313" key="12">
    <source>
        <dbReference type="EMBL" id="SHH47602.1"/>
    </source>
</evidence>
<name>A0A1M5TA46_9FIRM</name>
<evidence type="ECO:0000256" key="7">
    <source>
        <dbReference type="ARBA" id="ARBA00023002"/>
    </source>
</evidence>
<dbReference type="GO" id="GO:0016491">
    <property type="term" value="F:oxidoreductase activity"/>
    <property type="evidence" value="ECO:0007669"/>
    <property type="project" value="UniProtKB-KW"/>
</dbReference>
<proteinExistence type="inferred from homology"/>
<keyword evidence="5" id="KW-0288">FMN</keyword>
<dbReference type="CDD" id="cd02803">
    <property type="entry name" value="OYE_like_FMN_family"/>
    <property type="match status" value="1"/>
</dbReference>
<dbReference type="InterPro" id="IPR051793">
    <property type="entry name" value="NADH:flavin_oxidoreductase"/>
</dbReference>
<gene>
    <name evidence="12" type="ORF">SAMN02745180_00414</name>
</gene>
<keyword evidence="8" id="KW-0408">Iron</keyword>
<evidence type="ECO:0000256" key="1">
    <source>
        <dbReference type="ARBA" id="ARBA00001917"/>
    </source>
</evidence>
<evidence type="ECO:0000259" key="10">
    <source>
        <dbReference type="Pfam" id="PF00724"/>
    </source>
</evidence>